<feature type="compositionally biased region" description="Basic residues" evidence="1">
    <location>
        <begin position="49"/>
        <end position="60"/>
    </location>
</feature>
<accession>A0AAW3PDL2</accession>
<name>A0AAW3PDL2_9BURK</name>
<gene>
    <name evidence="2" type="ORF">WL88_19795</name>
</gene>
<dbReference type="RefSeq" id="WP_060202403.1">
    <property type="nucleotide sequence ID" value="NZ_LOUS01000027.1"/>
</dbReference>
<proteinExistence type="predicted"/>
<evidence type="ECO:0000313" key="3">
    <source>
        <dbReference type="Proteomes" id="UP000063236"/>
    </source>
</evidence>
<dbReference type="EMBL" id="LPJV01000037">
    <property type="protein sequence ID" value="KWF51046.1"/>
    <property type="molecule type" value="Genomic_DNA"/>
</dbReference>
<dbReference type="Proteomes" id="UP000063236">
    <property type="component" value="Unassembled WGS sequence"/>
</dbReference>
<comment type="caution">
    <text evidence="2">The sequence shown here is derived from an EMBL/GenBank/DDBJ whole genome shotgun (WGS) entry which is preliminary data.</text>
</comment>
<sequence>MTSRYRVTVHTFSKAHAIAERAARVCAMRTAPVRDRVRMVRRTPAARASGRRPFVHAAHH</sequence>
<protein>
    <submittedName>
        <fullName evidence="2">Uncharacterized protein</fullName>
    </submittedName>
</protein>
<evidence type="ECO:0000256" key="1">
    <source>
        <dbReference type="SAM" id="MobiDB-lite"/>
    </source>
</evidence>
<reference evidence="2 3" key="1">
    <citation type="submission" date="2015-11" db="EMBL/GenBank/DDBJ databases">
        <title>Expanding the genomic diversity of Burkholderia species for the development of highly accurate diagnostics.</title>
        <authorList>
            <person name="Sahl J."/>
            <person name="Keim P."/>
            <person name="Wagner D."/>
        </authorList>
    </citation>
    <scope>NUCLEOTIDE SEQUENCE [LARGE SCALE GENOMIC DNA]</scope>
    <source>
        <strain evidence="2 3">MSMB378WGS</strain>
    </source>
</reference>
<dbReference type="AlphaFoldDB" id="A0AAW3PDL2"/>
<feature type="region of interest" description="Disordered" evidence="1">
    <location>
        <begin position="38"/>
        <end position="60"/>
    </location>
</feature>
<organism evidence="2 3">
    <name type="scientific">Burkholderia diffusa</name>
    <dbReference type="NCBI Taxonomy" id="488732"/>
    <lineage>
        <taxon>Bacteria</taxon>
        <taxon>Pseudomonadati</taxon>
        <taxon>Pseudomonadota</taxon>
        <taxon>Betaproteobacteria</taxon>
        <taxon>Burkholderiales</taxon>
        <taxon>Burkholderiaceae</taxon>
        <taxon>Burkholderia</taxon>
        <taxon>Burkholderia cepacia complex</taxon>
    </lineage>
</organism>
<evidence type="ECO:0000313" key="2">
    <source>
        <dbReference type="EMBL" id="KWF51046.1"/>
    </source>
</evidence>